<dbReference type="EMBL" id="MTSU01000017">
    <property type="protein sequence ID" value="ONF91738.1"/>
    <property type="molecule type" value="Genomic_DNA"/>
</dbReference>
<reference evidence="1 2" key="1">
    <citation type="submission" date="2017-01" db="EMBL/GenBank/DDBJ databases">
        <title>Comparative genomic analysis of Brazilian Leptospira santarosai.</title>
        <authorList>
            <person name="Moreno L.Z."/>
            <person name="Miraglia F."/>
            <person name="Kremer F.S."/>
            <person name="Eslabao M.R."/>
            <person name="Lilenbaum W."/>
            <person name="Dellagostin O.A."/>
            <person name="Moreno A.M."/>
        </authorList>
    </citation>
    <scope>NUCLEOTIDE SEQUENCE [LARGE SCALE GENOMIC DNA]</scope>
    <source>
        <strain evidence="1 2">M52/8-19</strain>
    </source>
</reference>
<proteinExistence type="predicted"/>
<gene>
    <name evidence="1" type="ORF">BWD14_15605</name>
</gene>
<protein>
    <submittedName>
        <fullName evidence="1">Uncharacterized protein</fullName>
    </submittedName>
</protein>
<dbReference type="AlphaFoldDB" id="A0AB73MDV2"/>
<comment type="caution">
    <text evidence="1">The sequence shown here is derived from an EMBL/GenBank/DDBJ whole genome shotgun (WGS) entry which is preliminary data.</text>
</comment>
<sequence length="59" mass="6775">MEHVSKPYEKSILSFDNSIETVRVPTDWASLGFTAFIHILLFLNSRVEVPTLNSFEMCI</sequence>
<dbReference type="Proteomes" id="UP000189337">
    <property type="component" value="Unassembled WGS sequence"/>
</dbReference>
<accession>A0AB73MDV2</accession>
<evidence type="ECO:0000313" key="2">
    <source>
        <dbReference type="Proteomes" id="UP000189337"/>
    </source>
</evidence>
<organism evidence="1 2">
    <name type="scientific">Leptospira santarosai</name>
    <dbReference type="NCBI Taxonomy" id="28183"/>
    <lineage>
        <taxon>Bacteria</taxon>
        <taxon>Pseudomonadati</taxon>
        <taxon>Spirochaetota</taxon>
        <taxon>Spirochaetia</taxon>
        <taxon>Leptospirales</taxon>
        <taxon>Leptospiraceae</taxon>
        <taxon>Leptospira</taxon>
    </lineage>
</organism>
<evidence type="ECO:0000313" key="1">
    <source>
        <dbReference type="EMBL" id="ONF91738.1"/>
    </source>
</evidence>
<name>A0AB73MDV2_9LEPT</name>